<accession>A0ACC6JMI3</accession>
<proteinExistence type="predicted"/>
<gene>
    <name evidence="1" type="ORF">J2X87_002504</name>
</gene>
<sequence>MKLQFETEAQRLMTSRSEKASNRFLDVALQLGSSSEPIGRIAGAPGSPQSKQLDLPTLLSLVIDAVCQAGQLLVAEWERVEGPRGHGDKAVVDVEIEMLLRQQLLGLFFCDFWGEETGHTLTGHPWCWVVDPNDGTSDFLRGLKGSAISVGLLYKHTPVLGVVYAPVTEEGIPDCIAWAEGLPALLRNGQPLILKLLDLPWSNGSRVMLSSAAVNKSDINLELCSPSAFVAMPSIAYRLAKVAAGDGVCGVSLYPVSAHDVVAGHALLRGAGGVLLNENGMSIQYVTDKDMQAVSRRCFGGLEAVCKTLAARDWDRVFSVDDNSQPV</sequence>
<dbReference type="EMBL" id="JAVDSD010000004">
    <property type="protein sequence ID" value="MDR6607434.1"/>
    <property type="molecule type" value="Genomic_DNA"/>
</dbReference>
<comment type="caution">
    <text evidence="1">The sequence shown here is derived from an EMBL/GenBank/DDBJ whole genome shotgun (WGS) entry which is preliminary data.</text>
</comment>
<dbReference type="EC" id="3.1.3.25" evidence="1"/>
<keyword evidence="2" id="KW-1185">Reference proteome</keyword>
<organism evidence="1 2">
    <name type="scientific">Pseudomonas synxantha</name>
    <dbReference type="NCBI Taxonomy" id="47883"/>
    <lineage>
        <taxon>Bacteria</taxon>
        <taxon>Pseudomonadati</taxon>
        <taxon>Pseudomonadota</taxon>
        <taxon>Gammaproteobacteria</taxon>
        <taxon>Pseudomonadales</taxon>
        <taxon>Pseudomonadaceae</taxon>
        <taxon>Pseudomonas</taxon>
    </lineage>
</organism>
<protein>
    <submittedName>
        <fullName evidence="1">Myo-inositol-1(Or 4)-monophosphatase</fullName>
        <ecNumber evidence="1">3.1.3.25</ecNumber>
    </submittedName>
</protein>
<name>A0ACC6JMI3_9PSED</name>
<evidence type="ECO:0000313" key="2">
    <source>
        <dbReference type="Proteomes" id="UP001259420"/>
    </source>
</evidence>
<reference evidence="1" key="1">
    <citation type="submission" date="2023-07" db="EMBL/GenBank/DDBJ databases">
        <title>Sorghum-associated microbial communities from plants grown in Nebraska, USA.</title>
        <authorList>
            <person name="Schachtman D."/>
        </authorList>
    </citation>
    <scope>NUCLEOTIDE SEQUENCE</scope>
    <source>
        <strain evidence="1">BE46</strain>
    </source>
</reference>
<keyword evidence="1" id="KW-0378">Hydrolase</keyword>
<evidence type="ECO:0000313" key="1">
    <source>
        <dbReference type="EMBL" id="MDR6607434.1"/>
    </source>
</evidence>
<dbReference type="Proteomes" id="UP001259420">
    <property type="component" value="Unassembled WGS sequence"/>
</dbReference>